<name>A0A1F5AZF5_9BACT</name>
<evidence type="ECO:0000313" key="3">
    <source>
        <dbReference type="Proteomes" id="UP000176639"/>
    </source>
</evidence>
<dbReference type="Proteomes" id="UP000176639">
    <property type="component" value="Unassembled WGS sequence"/>
</dbReference>
<gene>
    <name evidence="2" type="ORF">A2Z10_01815</name>
</gene>
<feature type="region of interest" description="Disordered" evidence="1">
    <location>
        <begin position="94"/>
        <end position="137"/>
    </location>
</feature>
<evidence type="ECO:0000313" key="2">
    <source>
        <dbReference type="EMBL" id="OGD23751.1"/>
    </source>
</evidence>
<reference evidence="2 3" key="1">
    <citation type="journal article" date="2016" name="Nat. Commun.">
        <title>Thousands of microbial genomes shed light on interconnected biogeochemical processes in an aquifer system.</title>
        <authorList>
            <person name="Anantharaman K."/>
            <person name="Brown C.T."/>
            <person name="Hug L.A."/>
            <person name="Sharon I."/>
            <person name="Castelle C.J."/>
            <person name="Probst A.J."/>
            <person name="Thomas B.C."/>
            <person name="Singh A."/>
            <person name="Wilkins M.J."/>
            <person name="Karaoz U."/>
            <person name="Brodie E.L."/>
            <person name="Williams K.H."/>
            <person name="Hubbard S.S."/>
            <person name="Banfield J.F."/>
        </authorList>
    </citation>
    <scope>NUCLEOTIDE SEQUENCE [LARGE SCALE GENOMIC DNA]</scope>
</reference>
<dbReference type="AlphaFoldDB" id="A0A1F5AZF5"/>
<evidence type="ECO:0000256" key="1">
    <source>
        <dbReference type="SAM" id="MobiDB-lite"/>
    </source>
</evidence>
<feature type="compositionally biased region" description="Basic and acidic residues" evidence="1">
    <location>
        <begin position="100"/>
        <end position="121"/>
    </location>
</feature>
<sequence length="137" mass="15770">MIPYSLVFALLFVLAFSGTAYMLLRKAPLLVQIPEGSIANRETFFAFCMRIVRSVAGALSPRRIKMYALAHTAKTLNVFRELSLKTHRVVETMAHSAKQRSQEMEWEHRWFSTKEEKRKEDESDSEEDDQGNGTVRS</sequence>
<protein>
    <submittedName>
        <fullName evidence="2">Uncharacterized protein</fullName>
    </submittedName>
</protein>
<comment type="caution">
    <text evidence="2">The sequence shown here is derived from an EMBL/GenBank/DDBJ whole genome shotgun (WGS) entry which is preliminary data.</text>
</comment>
<dbReference type="EMBL" id="MEYI01000029">
    <property type="protein sequence ID" value="OGD23751.1"/>
    <property type="molecule type" value="Genomic_DNA"/>
</dbReference>
<proteinExistence type="predicted"/>
<accession>A0A1F5AZF5</accession>
<organism evidence="2 3">
    <name type="scientific">Candidatus Azambacteria bacterium RBG_16_47_10</name>
    <dbReference type="NCBI Taxonomy" id="1797292"/>
    <lineage>
        <taxon>Bacteria</taxon>
        <taxon>Candidatus Azamiibacteriota</taxon>
    </lineage>
</organism>